<dbReference type="PROSITE" id="PS00924">
    <property type="entry name" value="ASP_GLU_RACEMASE_2"/>
    <property type="match status" value="1"/>
</dbReference>
<dbReference type="InterPro" id="IPR033134">
    <property type="entry name" value="Asp/Glu_racemase_AS_2"/>
</dbReference>
<dbReference type="EMBL" id="BARV01003529">
    <property type="protein sequence ID" value="GAI08275.1"/>
    <property type="molecule type" value="Genomic_DNA"/>
</dbReference>
<dbReference type="Pfam" id="PF01177">
    <property type="entry name" value="Asp_Glu_race"/>
    <property type="match status" value="1"/>
</dbReference>
<accession>X1M0R2</accession>
<name>X1M0R2_9ZZZZ</name>
<keyword evidence="1" id="KW-0413">Isomerase</keyword>
<dbReference type="InterPro" id="IPR001920">
    <property type="entry name" value="Asp/Glu_race"/>
</dbReference>
<dbReference type="PANTHER" id="PTHR21198:SF7">
    <property type="entry name" value="ASPARTATE-GLUTAMATE RACEMASE FAMILY"/>
    <property type="match status" value="1"/>
</dbReference>
<reference evidence="2" key="1">
    <citation type="journal article" date="2014" name="Front. Microbiol.">
        <title>High frequency of phylogenetically diverse reductive dehalogenase-homologous genes in deep subseafloor sedimentary metagenomes.</title>
        <authorList>
            <person name="Kawai M."/>
            <person name="Futagami T."/>
            <person name="Toyoda A."/>
            <person name="Takaki Y."/>
            <person name="Nishi S."/>
            <person name="Hori S."/>
            <person name="Arai W."/>
            <person name="Tsubouchi T."/>
            <person name="Morono Y."/>
            <person name="Uchiyama I."/>
            <person name="Ito T."/>
            <person name="Fujiyama A."/>
            <person name="Inagaki F."/>
            <person name="Takami H."/>
        </authorList>
    </citation>
    <scope>NUCLEOTIDE SEQUENCE</scope>
    <source>
        <strain evidence="2">Expedition CK06-06</strain>
    </source>
</reference>
<protein>
    <recommendedName>
        <fullName evidence="3">Aspartate racemase</fullName>
    </recommendedName>
</protein>
<evidence type="ECO:0000313" key="2">
    <source>
        <dbReference type="EMBL" id="GAI08275.1"/>
    </source>
</evidence>
<gene>
    <name evidence="2" type="ORF">S06H3_08383</name>
</gene>
<evidence type="ECO:0000256" key="1">
    <source>
        <dbReference type="ARBA" id="ARBA00023235"/>
    </source>
</evidence>
<sequence>GRLIDKYGLGVVVPNEADRQTVHNIIIEELCVGKITSSLREQVKTIIQKLIDQGAQGIILGCTELPSLIKQKDCSVPLFDTTAIHAQAAVDYAFRD</sequence>
<dbReference type="Gene3D" id="3.40.50.1860">
    <property type="match status" value="2"/>
</dbReference>
<evidence type="ECO:0008006" key="3">
    <source>
        <dbReference type="Google" id="ProtNLM"/>
    </source>
</evidence>
<organism evidence="2">
    <name type="scientific">marine sediment metagenome</name>
    <dbReference type="NCBI Taxonomy" id="412755"/>
    <lineage>
        <taxon>unclassified sequences</taxon>
        <taxon>metagenomes</taxon>
        <taxon>ecological metagenomes</taxon>
    </lineage>
</organism>
<dbReference type="AlphaFoldDB" id="X1M0R2"/>
<proteinExistence type="predicted"/>
<dbReference type="SUPFAM" id="SSF53681">
    <property type="entry name" value="Aspartate/glutamate racemase"/>
    <property type="match status" value="1"/>
</dbReference>
<dbReference type="PANTHER" id="PTHR21198">
    <property type="entry name" value="GLUTAMATE RACEMASE"/>
    <property type="match status" value="1"/>
</dbReference>
<comment type="caution">
    <text evidence="2">The sequence shown here is derived from an EMBL/GenBank/DDBJ whole genome shotgun (WGS) entry which is preliminary data.</text>
</comment>
<dbReference type="GO" id="GO:0047661">
    <property type="term" value="F:amino-acid racemase activity"/>
    <property type="evidence" value="ECO:0007669"/>
    <property type="project" value="InterPro"/>
</dbReference>
<dbReference type="InterPro" id="IPR015942">
    <property type="entry name" value="Asp/Glu/hydantoin_racemase"/>
</dbReference>
<feature type="non-terminal residue" evidence="2">
    <location>
        <position position="1"/>
    </location>
</feature>